<reference evidence="2 3" key="1">
    <citation type="submission" date="2019-10" db="EMBL/GenBank/DDBJ databases">
        <title>Description of Paenibacillus terrestris sp. nov.</title>
        <authorList>
            <person name="Carlier A."/>
            <person name="Qi S."/>
        </authorList>
    </citation>
    <scope>NUCLEOTIDE SEQUENCE [LARGE SCALE GENOMIC DNA]</scope>
    <source>
        <strain evidence="2 3">LMG 31458</strain>
    </source>
</reference>
<gene>
    <name evidence="2" type="ORF">GC098_23125</name>
</gene>
<dbReference type="EMBL" id="WHOA01000154">
    <property type="protein sequence ID" value="NOU74253.1"/>
    <property type="molecule type" value="Genomic_DNA"/>
</dbReference>
<evidence type="ECO:0000313" key="3">
    <source>
        <dbReference type="Proteomes" id="UP000616779"/>
    </source>
</evidence>
<name>A0ABX1Y0A1_9BACL</name>
<protein>
    <recommendedName>
        <fullName evidence="1">Knr4/Smi1-like domain-containing protein</fullName>
    </recommendedName>
</protein>
<sequence length="151" mass="17455">MQFQMDNTFAPISLENIQEVEKRYAFKLPNDYKDFLLKYNGGNPSPNVMFTTKNGILTSYLISVLPLFDWEVPSLVSNFLFFNKERKLLANIITIGHDPLRNLVCISVAGNDSGFVYYWDFMNDDCDKPSYNHLVLITESFSKFIEGLRTD</sequence>
<dbReference type="SUPFAM" id="SSF160631">
    <property type="entry name" value="SMI1/KNR4-like"/>
    <property type="match status" value="1"/>
</dbReference>
<dbReference type="InterPro" id="IPR037883">
    <property type="entry name" value="Knr4/Smi1-like_sf"/>
</dbReference>
<feature type="domain" description="Knr4/Smi1-like" evidence="1">
    <location>
        <begin position="11"/>
        <end position="147"/>
    </location>
</feature>
<organism evidence="2 3">
    <name type="scientific">Paenibacillus phytorum</name>
    <dbReference type="NCBI Taxonomy" id="2654977"/>
    <lineage>
        <taxon>Bacteria</taxon>
        <taxon>Bacillati</taxon>
        <taxon>Bacillota</taxon>
        <taxon>Bacilli</taxon>
        <taxon>Bacillales</taxon>
        <taxon>Paenibacillaceae</taxon>
        <taxon>Paenibacillus</taxon>
    </lineage>
</organism>
<evidence type="ECO:0000259" key="1">
    <source>
        <dbReference type="SMART" id="SM00860"/>
    </source>
</evidence>
<dbReference type="Pfam" id="PF09346">
    <property type="entry name" value="SMI1_KNR4"/>
    <property type="match status" value="1"/>
</dbReference>
<dbReference type="SMART" id="SM00860">
    <property type="entry name" value="SMI1_KNR4"/>
    <property type="match status" value="1"/>
</dbReference>
<dbReference type="Proteomes" id="UP000616779">
    <property type="component" value="Unassembled WGS sequence"/>
</dbReference>
<accession>A0ABX1Y0A1</accession>
<dbReference type="Gene3D" id="3.40.1580.10">
    <property type="entry name" value="SMI1/KNR4-like"/>
    <property type="match status" value="1"/>
</dbReference>
<dbReference type="InterPro" id="IPR018958">
    <property type="entry name" value="Knr4/Smi1-like_dom"/>
</dbReference>
<keyword evidence="3" id="KW-1185">Reference proteome</keyword>
<proteinExistence type="predicted"/>
<comment type="caution">
    <text evidence="2">The sequence shown here is derived from an EMBL/GenBank/DDBJ whole genome shotgun (WGS) entry which is preliminary data.</text>
</comment>
<evidence type="ECO:0000313" key="2">
    <source>
        <dbReference type="EMBL" id="NOU74253.1"/>
    </source>
</evidence>